<dbReference type="SUPFAM" id="SSF54236">
    <property type="entry name" value="Ubiquitin-like"/>
    <property type="match status" value="1"/>
</dbReference>
<evidence type="ECO:0000313" key="11">
    <source>
        <dbReference type="Proteomes" id="UP000001744"/>
    </source>
</evidence>
<dbReference type="Gene3D" id="3.10.20.90">
    <property type="entry name" value="Phosphatidylinositol 3-kinase Catalytic Subunit, Chain A, domain 1"/>
    <property type="match status" value="1"/>
</dbReference>
<dbReference type="EC" id="3.4.19.12" evidence="6"/>
<keyword evidence="2 6" id="KW-0645">Protease</keyword>
<comment type="similarity">
    <text evidence="6">Belongs to the peptidase C19 family.</text>
</comment>
<keyword evidence="5 6" id="KW-0788">Thiol protease</keyword>
<dbReference type="GO" id="GO:0043161">
    <property type="term" value="P:proteasome-mediated ubiquitin-dependent protein catabolic process"/>
    <property type="evidence" value="ECO:0007669"/>
    <property type="project" value="InterPro"/>
</dbReference>
<dbReference type="InterPro" id="IPR001394">
    <property type="entry name" value="Peptidase_C19_UCH"/>
</dbReference>
<evidence type="ECO:0000259" key="7">
    <source>
        <dbReference type="PROSITE" id="PS50053"/>
    </source>
</evidence>
<dbReference type="GeneID" id="7050219"/>
<dbReference type="GO" id="GO:0016579">
    <property type="term" value="P:protein deubiquitination"/>
    <property type="evidence" value="ECO:0007669"/>
    <property type="project" value="InterPro"/>
</dbReference>
<dbReference type="PROSITE" id="PS00972">
    <property type="entry name" value="USP_1"/>
    <property type="match status" value="1"/>
</dbReference>
<evidence type="ECO:0000256" key="2">
    <source>
        <dbReference type="ARBA" id="ARBA00022670"/>
    </source>
</evidence>
<gene>
    <name evidence="10" type="primary">ubp6</name>
    <name evidence="9" type="ORF">SJAG_02244</name>
</gene>
<dbReference type="Pfam" id="PF00443">
    <property type="entry name" value="UCH"/>
    <property type="match status" value="1"/>
</dbReference>
<dbReference type="PROSITE" id="PS00973">
    <property type="entry name" value="USP_2"/>
    <property type="match status" value="1"/>
</dbReference>
<dbReference type="OMA" id="RKVQFPF"/>
<dbReference type="OrthoDB" id="333239at2759"/>
<dbReference type="SMART" id="SM00213">
    <property type="entry name" value="UBQ"/>
    <property type="match status" value="1"/>
</dbReference>
<proteinExistence type="inferred from homology"/>
<dbReference type="SUPFAM" id="SSF54001">
    <property type="entry name" value="Cysteine proteinases"/>
    <property type="match status" value="1"/>
</dbReference>
<dbReference type="InterPro" id="IPR018200">
    <property type="entry name" value="USP_CS"/>
</dbReference>
<evidence type="ECO:0000313" key="10">
    <source>
        <dbReference type="JaponicusDB" id="SJAG_02244"/>
    </source>
</evidence>
<dbReference type="PANTHER" id="PTHR43982:SF1">
    <property type="entry name" value="UBIQUITIN CARBOXYL-TERMINAL HYDROLASE 14"/>
    <property type="match status" value="1"/>
</dbReference>
<dbReference type="RefSeq" id="XP_002173456.1">
    <property type="nucleotide sequence ID" value="XM_002173420.2"/>
</dbReference>
<evidence type="ECO:0000256" key="3">
    <source>
        <dbReference type="ARBA" id="ARBA00022786"/>
    </source>
</evidence>
<dbReference type="MEROPS" id="C19.A60"/>
<dbReference type="AlphaFoldDB" id="B6K1Y2"/>
<dbReference type="InterPro" id="IPR028889">
    <property type="entry name" value="USP"/>
</dbReference>
<organism evidence="9 11">
    <name type="scientific">Schizosaccharomyces japonicus (strain yFS275 / FY16936)</name>
    <name type="common">Fission yeast</name>
    <dbReference type="NCBI Taxonomy" id="402676"/>
    <lineage>
        <taxon>Eukaryota</taxon>
        <taxon>Fungi</taxon>
        <taxon>Dikarya</taxon>
        <taxon>Ascomycota</taxon>
        <taxon>Taphrinomycotina</taxon>
        <taxon>Schizosaccharomycetes</taxon>
        <taxon>Schizosaccharomycetales</taxon>
        <taxon>Schizosaccharomycetaceae</taxon>
        <taxon>Schizosaccharomyces</taxon>
    </lineage>
</organism>
<dbReference type="PROSITE" id="PS50053">
    <property type="entry name" value="UBIQUITIN_2"/>
    <property type="match status" value="1"/>
</dbReference>
<dbReference type="JaponicusDB" id="SJAG_02244">
    <property type="gene designation" value="ubp6"/>
</dbReference>
<dbReference type="Proteomes" id="UP000001744">
    <property type="component" value="Unassembled WGS sequence"/>
</dbReference>
<dbReference type="EMBL" id="KE651166">
    <property type="protein sequence ID" value="EEB07163.1"/>
    <property type="molecule type" value="Genomic_DNA"/>
</dbReference>
<dbReference type="VEuPathDB" id="FungiDB:SJAG_02244"/>
<feature type="domain" description="Ubiquitin-like" evidence="7">
    <location>
        <begin position="2"/>
        <end position="70"/>
    </location>
</feature>
<sequence>MFSVNVRWQGKIYKVDVDPEDTGLNFKQKLYSQTRVAPDRQKIIIRGGQLKNDTVMKDSGLKPNSTVMMMGTIGDVSAIPVPVQMDIPDNEDMEDVKYPSGLVNLGNTCYMNATLQLLKAIPEVESVALKNTNSSILLRELLSLFQSMKPNASITPYKFLQVLRMQYPQFGEKNDHGGYAQQDAEECWSYLLSILRQAGPWANKNMVLGMHSSMTCDEDSTESATETDDEFVNISCHISMHTSYMTQGILEGLTQQITKRSEKLGRDAKYTKVSRISRLPKYIAVNFVRFYWKQSIGKKAKILRKVKFPFELDAVEFCTPELAQKLVPVRDQFREFSKFKDECERAHKRSKIEATEQEKEQEEEDLATRVAVCQSLVSPDLADDEGASKCGLYDLIGVLSHAGASANSGHYQAWIRNPENKKEWFQFNDDKITVVDQDRIESLDGGGESDSAYILLYRTKELQ</sequence>
<dbReference type="CDD" id="cd16104">
    <property type="entry name" value="Ubl_USP14_like"/>
    <property type="match status" value="1"/>
</dbReference>
<dbReference type="HOGENOM" id="CLU_017549_2_1_1"/>
<reference evidence="9 11" key="1">
    <citation type="journal article" date="2011" name="Science">
        <title>Comparative functional genomics of the fission yeasts.</title>
        <authorList>
            <person name="Rhind N."/>
            <person name="Chen Z."/>
            <person name="Yassour M."/>
            <person name="Thompson D.A."/>
            <person name="Haas B.J."/>
            <person name="Habib N."/>
            <person name="Wapinski I."/>
            <person name="Roy S."/>
            <person name="Lin M.F."/>
            <person name="Heiman D.I."/>
            <person name="Young S.K."/>
            <person name="Furuya K."/>
            <person name="Guo Y."/>
            <person name="Pidoux A."/>
            <person name="Chen H.M."/>
            <person name="Robbertse B."/>
            <person name="Goldberg J.M."/>
            <person name="Aoki K."/>
            <person name="Bayne E.H."/>
            <person name="Berlin A.M."/>
            <person name="Desjardins C.A."/>
            <person name="Dobbs E."/>
            <person name="Dukaj L."/>
            <person name="Fan L."/>
            <person name="FitzGerald M.G."/>
            <person name="French C."/>
            <person name="Gujja S."/>
            <person name="Hansen K."/>
            <person name="Keifenheim D."/>
            <person name="Levin J.Z."/>
            <person name="Mosher R.A."/>
            <person name="Mueller C.A."/>
            <person name="Pfiffner J."/>
            <person name="Priest M."/>
            <person name="Russ C."/>
            <person name="Smialowska A."/>
            <person name="Swoboda P."/>
            <person name="Sykes S.M."/>
            <person name="Vaughn M."/>
            <person name="Vengrova S."/>
            <person name="Yoder R."/>
            <person name="Zeng Q."/>
            <person name="Allshire R."/>
            <person name="Baulcombe D."/>
            <person name="Birren B.W."/>
            <person name="Brown W."/>
            <person name="Ekwall K."/>
            <person name="Kellis M."/>
            <person name="Leatherwood J."/>
            <person name="Levin H."/>
            <person name="Margalit H."/>
            <person name="Martienssen R."/>
            <person name="Nieduszynski C.A."/>
            <person name="Spatafora J.W."/>
            <person name="Friedman N."/>
            <person name="Dalgaard J.Z."/>
            <person name="Baumann P."/>
            <person name="Niki H."/>
            <person name="Regev A."/>
            <person name="Nusbaum C."/>
        </authorList>
    </citation>
    <scope>NUCLEOTIDE SEQUENCE [LARGE SCALE GENOMIC DNA]</scope>
    <source>
        <strain evidence="11">yFS275 / FY16936</strain>
    </source>
</reference>
<evidence type="ECO:0000256" key="1">
    <source>
        <dbReference type="ARBA" id="ARBA00000707"/>
    </source>
</evidence>
<name>B6K1Y2_SCHJY</name>
<keyword evidence="4 6" id="KW-0378">Hydrolase</keyword>
<dbReference type="PROSITE" id="PS50235">
    <property type="entry name" value="USP_3"/>
    <property type="match status" value="1"/>
</dbReference>
<dbReference type="PANTHER" id="PTHR43982">
    <property type="entry name" value="UBIQUITIN CARBOXYL-TERMINAL HYDROLASE"/>
    <property type="match status" value="1"/>
</dbReference>
<dbReference type="InterPro" id="IPR038765">
    <property type="entry name" value="Papain-like_cys_pep_sf"/>
</dbReference>
<dbReference type="InterPro" id="IPR029071">
    <property type="entry name" value="Ubiquitin-like_domsf"/>
</dbReference>
<dbReference type="InterPro" id="IPR044635">
    <property type="entry name" value="UBP14-like"/>
</dbReference>
<dbReference type="eggNOG" id="KOG1872">
    <property type="taxonomic scope" value="Eukaryota"/>
</dbReference>
<dbReference type="Gene3D" id="3.90.70.10">
    <property type="entry name" value="Cysteine proteinases"/>
    <property type="match status" value="1"/>
</dbReference>
<evidence type="ECO:0000313" key="9">
    <source>
        <dbReference type="EMBL" id="EEB07163.1"/>
    </source>
</evidence>
<dbReference type="STRING" id="402676.B6K1Y2"/>
<feature type="domain" description="USP" evidence="8">
    <location>
        <begin position="100"/>
        <end position="460"/>
    </location>
</feature>
<keyword evidence="11" id="KW-1185">Reference proteome</keyword>
<dbReference type="GO" id="GO:0004843">
    <property type="term" value="F:cysteine-type deubiquitinase activity"/>
    <property type="evidence" value="ECO:0000318"/>
    <property type="project" value="GO_Central"/>
</dbReference>
<evidence type="ECO:0000256" key="4">
    <source>
        <dbReference type="ARBA" id="ARBA00022801"/>
    </source>
</evidence>
<protein>
    <recommendedName>
        <fullName evidence="6">Ubiquitin carboxyl-terminal hydrolase</fullName>
        <ecNumber evidence="6">3.4.19.12</ecNumber>
    </recommendedName>
</protein>
<dbReference type="GO" id="GO:0070628">
    <property type="term" value="F:proteasome binding"/>
    <property type="evidence" value="ECO:0000318"/>
    <property type="project" value="GO_Central"/>
</dbReference>
<evidence type="ECO:0000256" key="5">
    <source>
        <dbReference type="ARBA" id="ARBA00022807"/>
    </source>
</evidence>
<dbReference type="InterPro" id="IPR000626">
    <property type="entry name" value="Ubiquitin-like_dom"/>
</dbReference>
<keyword evidence="3 6" id="KW-0833">Ubl conjugation pathway</keyword>
<evidence type="ECO:0000256" key="6">
    <source>
        <dbReference type="RuleBase" id="RU366025"/>
    </source>
</evidence>
<dbReference type="GO" id="GO:1904293">
    <property type="term" value="P:negative regulation of ERAD pathway"/>
    <property type="evidence" value="ECO:0000318"/>
    <property type="project" value="GO_Central"/>
</dbReference>
<comment type="catalytic activity">
    <reaction evidence="1 6">
        <text>Thiol-dependent hydrolysis of ester, thioester, amide, peptide and isopeptide bonds formed by the C-terminal Gly of ubiquitin (a 76-residue protein attached to proteins as an intracellular targeting signal).</text>
        <dbReference type="EC" id="3.4.19.12"/>
    </reaction>
</comment>
<dbReference type="Pfam" id="PF00240">
    <property type="entry name" value="ubiquitin"/>
    <property type="match status" value="1"/>
</dbReference>
<evidence type="ECO:0000259" key="8">
    <source>
        <dbReference type="PROSITE" id="PS50235"/>
    </source>
</evidence>
<accession>B6K1Y2</accession>
<dbReference type="CDD" id="cd02657">
    <property type="entry name" value="Peptidase_C19A"/>
    <property type="match status" value="1"/>
</dbReference>